<dbReference type="Gramene" id="KQK05071">
    <property type="protein sequence ID" value="KQK05071"/>
    <property type="gene ID" value="BRADI_2g17802v3"/>
</dbReference>
<feature type="region of interest" description="Disordered" evidence="1">
    <location>
        <begin position="1"/>
        <end position="28"/>
    </location>
</feature>
<dbReference type="AlphaFoldDB" id="A0A0Q3G0L4"/>
<feature type="region of interest" description="Disordered" evidence="1">
    <location>
        <begin position="141"/>
        <end position="168"/>
    </location>
</feature>
<reference evidence="2 3" key="1">
    <citation type="journal article" date="2010" name="Nature">
        <title>Genome sequencing and analysis of the model grass Brachypodium distachyon.</title>
        <authorList>
            <consortium name="International Brachypodium Initiative"/>
        </authorList>
    </citation>
    <scope>NUCLEOTIDE SEQUENCE [LARGE SCALE GENOMIC DNA]</scope>
    <source>
        <strain evidence="2 3">Bd21</strain>
    </source>
</reference>
<feature type="compositionally biased region" description="Polar residues" evidence="1">
    <location>
        <begin position="277"/>
        <end position="291"/>
    </location>
</feature>
<organism evidence="2">
    <name type="scientific">Brachypodium distachyon</name>
    <name type="common">Purple false brome</name>
    <name type="synonym">Trachynia distachya</name>
    <dbReference type="NCBI Taxonomy" id="15368"/>
    <lineage>
        <taxon>Eukaryota</taxon>
        <taxon>Viridiplantae</taxon>
        <taxon>Streptophyta</taxon>
        <taxon>Embryophyta</taxon>
        <taxon>Tracheophyta</taxon>
        <taxon>Spermatophyta</taxon>
        <taxon>Magnoliopsida</taxon>
        <taxon>Liliopsida</taxon>
        <taxon>Poales</taxon>
        <taxon>Poaceae</taxon>
        <taxon>BOP clade</taxon>
        <taxon>Pooideae</taxon>
        <taxon>Stipodae</taxon>
        <taxon>Brachypodieae</taxon>
        <taxon>Brachypodium</taxon>
    </lineage>
</organism>
<accession>A0A0Q3G0L4</accession>
<dbReference type="EnsemblPlants" id="KQK05071">
    <property type="protein sequence ID" value="KQK05071"/>
    <property type="gene ID" value="BRADI_2g17802v3"/>
</dbReference>
<gene>
    <name evidence="2" type="ORF">BRADI_2g17802v3</name>
</gene>
<dbReference type="Proteomes" id="UP000008810">
    <property type="component" value="Chromosome 2"/>
</dbReference>
<evidence type="ECO:0000313" key="3">
    <source>
        <dbReference type="EnsemblPlants" id="KQK05071"/>
    </source>
</evidence>
<protein>
    <submittedName>
        <fullName evidence="2 3">Uncharacterized protein</fullName>
    </submittedName>
</protein>
<sequence>MGAASSDAETNTSIQPSSESQSSGRDDAGQANALILSAVLCAETSSSSSSSSASVSQNAASSVLFGDTHSRFASLPAADKNGCSSSCAAVHRSPGRLTRHLDKKSLASAPILCSAASTPSSSMPVPFHGARPVAISTTVHPSAHMSAAGPCSSPRATSGAMNAGVPPRMGAQESAFLEQPKSASLAQPSPPITTFLGFTSPWTSPAPWRYASPVARSAAYARTALSSSLPPSASEPPGANSRKSWTLGERSPAMIPCSLLKAAAAPMAAADADLTANSSPDASSAARNTSAPDAPRPSVRTRVHCLLLAAIAIFFNSF</sequence>
<dbReference type="EMBL" id="CM000881">
    <property type="protein sequence ID" value="KQK05071.2"/>
    <property type="molecule type" value="Genomic_DNA"/>
</dbReference>
<dbReference type="InParanoid" id="A0A0Q3G0L4"/>
<evidence type="ECO:0000313" key="2">
    <source>
        <dbReference type="EMBL" id="KQK05071.2"/>
    </source>
</evidence>
<evidence type="ECO:0000256" key="1">
    <source>
        <dbReference type="SAM" id="MobiDB-lite"/>
    </source>
</evidence>
<keyword evidence="4" id="KW-1185">Reference proteome</keyword>
<evidence type="ECO:0000313" key="4">
    <source>
        <dbReference type="Proteomes" id="UP000008810"/>
    </source>
</evidence>
<feature type="compositionally biased region" description="Low complexity" evidence="1">
    <location>
        <begin position="13"/>
        <end position="23"/>
    </location>
</feature>
<proteinExistence type="predicted"/>
<name>A0A0Q3G0L4_BRADI</name>
<feature type="region of interest" description="Disordered" evidence="1">
    <location>
        <begin position="226"/>
        <end position="247"/>
    </location>
</feature>
<reference evidence="3" key="3">
    <citation type="submission" date="2018-08" db="UniProtKB">
        <authorList>
            <consortium name="EnsemblPlants"/>
        </authorList>
    </citation>
    <scope>IDENTIFICATION</scope>
    <source>
        <strain evidence="3">cv. Bd21</strain>
    </source>
</reference>
<feature type="region of interest" description="Disordered" evidence="1">
    <location>
        <begin position="274"/>
        <end position="297"/>
    </location>
</feature>
<dbReference type="OrthoDB" id="692908at2759"/>
<reference evidence="2" key="2">
    <citation type="submission" date="2017-06" db="EMBL/GenBank/DDBJ databases">
        <title>WGS assembly of Brachypodium distachyon.</title>
        <authorList>
            <consortium name="The International Brachypodium Initiative"/>
            <person name="Lucas S."/>
            <person name="Harmon-Smith M."/>
            <person name="Lail K."/>
            <person name="Tice H."/>
            <person name="Grimwood J."/>
            <person name="Bruce D."/>
            <person name="Barry K."/>
            <person name="Shu S."/>
            <person name="Lindquist E."/>
            <person name="Wang M."/>
            <person name="Pitluck S."/>
            <person name="Vogel J.P."/>
            <person name="Garvin D.F."/>
            <person name="Mockler T.C."/>
            <person name="Schmutz J."/>
            <person name="Rokhsar D."/>
            <person name="Bevan M.W."/>
        </authorList>
    </citation>
    <scope>NUCLEOTIDE SEQUENCE</scope>
    <source>
        <strain evidence="2">Bd21</strain>
    </source>
</reference>